<feature type="transmembrane region" description="Helical" evidence="1">
    <location>
        <begin position="53"/>
        <end position="74"/>
    </location>
</feature>
<reference evidence="3" key="1">
    <citation type="submission" date="2019-03" db="EMBL/GenBank/DDBJ databases">
        <title>Weissella sp. 26KH-42 Genome sequencing.</title>
        <authorList>
            <person name="Heo J."/>
            <person name="Kim S.-J."/>
            <person name="Kim J.-S."/>
            <person name="Hong S.-B."/>
            <person name="Kwon S.-W."/>
        </authorList>
    </citation>
    <scope>NUCLEOTIDE SEQUENCE [LARGE SCALE GENOMIC DNA]</scope>
    <source>
        <strain evidence="3">26KH-42</strain>
    </source>
</reference>
<feature type="transmembrane region" description="Helical" evidence="1">
    <location>
        <begin position="80"/>
        <end position="99"/>
    </location>
</feature>
<proteinExistence type="predicted"/>
<feature type="transmembrane region" description="Helical" evidence="1">
    <location>
        <begin position="166"/>
        <end position="194"/>
    </location>
</feature>
<feature type="transmembrane region" description="Helical" evidence="1">
    <location>
        <begin position="104"/>
        <end position="123"/>
    </location>
</feature>
<evidence type="ECO:0000313" key="3">
    <source>
        <dbReference type="Proteomes" id="UP000292886"/>
    </source>
</evidence>
<feature type="transmembrane region" description="Helical" evidence="1">
    <location>
        <begin position="214"/>
        <end position="234"/>
    </location>
</feature>
<evidence type="ECO:0008006" key="4">
    <source>
        <dbReference type="Google" id="ProtNLM"/>
    </source>
</evidence>
<feature type="transmembrane region" description="Helical" evidence="1">
    <location>
        <begin position="135"/>
        <end position="154"/>
    </location>
</feature>
<keyword evidence="1" id="KW-0472">Membrane</keyword>
<name>A0A4P6YR22_9LACO</name>
<dbReference type="Pfam" id="PF14808">
    <property type="entry name" value="TMEM164"/>
    <property type="match status" value="1"/>
</dbReference>
<keyword evidence="1" id="KW-1133">Transmembrane helix</keyword>
<evidence type="ECO:0000256" key="1">
    <source>
        <dbReference type="SAM" id="Phobius"/>
    </source>
</evidence>
<dbReference type="EMBL" id="CP037940">
    <property type="protein sequence ID" value="QBO35046.1"/>
    <property type="molecule type" value="Genomic_DNA"/>
</dbReference>
<gene>
    <name evidence="2" type="ORF">EQG49_00560</name>
</gene>
<dbReference type="OrthoDB" id="1696382at2"/>
<accession>A0A4P6YR22</accession>
<dbReference type="Proteomes" id="UP000292886">
    <property type="component" value="Chromosome"/>
</dbReference>
<keyword evidence="1" id="KW-0812">Transmembrane</keyword>
<sequence>MQFFGQLESYPLPGYHHLFDLGDLIWLLVIFVGIISLVKLYMQQQHSGRRKMLLWLTGGLMAYRVVVLISSILLHGFWVQWIPLQICPLMMIVAFAYALKPNRFAGAVLFTMGVTSPALAILFPDWLMAPYFNFYSIGSYISHGILIAVVMMLLRSGEIHPKIQEIWMPMLFVFVGLPIVTFANHHLAMNFWMIAKPSIGSPLVGIYNQVGAEFYVPTLMLAEIIFWVLLYTFYNTNQNKIQVASPTE</sequence>
<feature type="transmembrane region" description="Helical" evidence="1">
    <location>
        <begin position="24"/>
        <end position="41"/>
    </location>
</feature>
<keyword evidence="3" id="KW-1185">Reference proteome</keyword>
<protein>
    <recommendedName>
        <fullName evidence="4">TIGR02206 family membrane protein</fullName>
    </recommendedName>
</protein>
<dbReference type="KEGG" id="wei:EQG49_00560"/>
<dbReference type="AlphaFoldDB" id="A0A4P6YR22"/>
<organism evidence="2 3">
    <name type="scientific">Periweissella cryptocerci</name>
    <dbReference type="NCBI Taxonomy" id="2506420"/>
    <lineage>
        <taxon>Bacteria</taxon>
        <taxon>Bacillati</taxon>
        <taxon>Bacillota</taxon>
        <taxon>Bacilli</taxon>
        <taxon>Lactobacillales</taxon>
        <taxon>Lactobacillaceae</taxon>
        <taxon>Periweissella</taxon>
    </lineage>
</organism>
<dbReference type="RefSeq" id="WP_133362126.1">
    <property type="nucleotide sequence ID" value="NZ_CP037940.1"/>
</dbReference>
<evidence type="ECO:0000313" key="2">
    <source>
        <dbReference type="EMBL" id="QBO35046.1"/>
    </source>
</evidence>